<keyword evidence="1" id="KW-0378">Hydrolase</keyword>
<organism evidence="3">
    <name type="scientific">Lygus hesperus</name>
    <name type="common">Western plant bug</name>
    <dbReference type="NCBI Taxonomy" id="30085"/>
    <lineage>
        <taxon>Eukaryota</taxon>
        <taxon>Metazoa</taxon>
        <taxon>Ecdysozoa</taxon>
        <taxon>Arthropoda</taxon>
        <taxon>Hexapoda</taxon>
        <taxon>Insecta</taxon>
        <taxon>Pterygota</taxon>
        <taxon>Neoptera</taxon>
        <taxon>Paraneoptera</taxon>
        <taxon>Hemiptera</taxon>
        <taxon>Heteroptera</taxon>
        <taxon>Panheteroptera</taxon>
        <taxon>Cimicomorpha</taxon>
        <taxon>Miridae</taxon>
        <taxon>Mirini</taxon>
        <taxon>Lygus</taxon>
    </lineage>
</organism>
<accession>A0A0A9YP48</accession>
<evidence type="ECO:0000256" key="1">
    <source>
        <dbReference type="ARBA" id="ARBA00022801"/>
    </source>
</evidence>
<reference evidence="3" key="1">
    <citation type="journal article" date="2014" name="PLoS ONE">
        <title>Transcriptome-Based Identification of ABC Transporters in the Western Tarnished Plant Bug Lygus hesperus.</title>
        <authorList>
            <person name="Hull J.J."/>
            <person name="Chaney K."/>
            <person name="Geib S.M."/>
            <person name="Fabrick J.A."/>
            <person name="Brent C.S."/>
            <person name="Walsh D."/>
            <person name="Lavine L.C."/>
        </authorList>
    </citation>
    <scope>NUCLEOTIDE SEQUENCE</scope>
</reference>
<evidence type="ECO:0000313" key="3">
    <source>
        <dbReference type="EMBL" id="JAG34817.1"/>
    </source>
</evidence>
<dbReference type="InterPro" id="IPR002125">
    <property type="entry name" value="CMP_dCMP_dom"/>
</dbReference>
<name>A0A0A9YP48_LYGHE</name>
<sequence>MRQLYEECALYVSVEPCIMCAQVITLLRIPVVYAGCPNTKFGGCGSVLSIHTLRPPGQWLRYVSPDSSAGAALRPNFHYDPGHRSQRAIELLQQFYGRGNPNAPDHKRERPLKFDTEVAPVRENRHLYTNDTQW</sequence>
<protein>
    <submittedName>
        <fullName evidence="3">tRNA-specific adenosine deaminase 2</fullName>
    </submittedName>
</protein>
<dbReference type="PANTHER" id="PTHR11079">
    <property type="entry name" value="CYTOSINE DEAMINASE FAMILY MEMBER"/>
    <property type="match status" value="1"/>
</dbReference>
<dbReference type="GO" id="GO:0046872">
    <property type="term" value="F:metal ion binding"/>
    <property type="evidence" value="ECO:0007669"/>
    <property type="project" value="UniProtKB-KW"/>
</dbReference>
<dbReference type="InterPro" id="IPR016193">
    <property type="entry name" value="Cytidine_deaminase-like"/>
</dbReference>
<dbReference type="PROSITE" id="PS51747">
    <property type="entry name" value="CYT_DCMP_DEAMINASES_2"/>
    <property type="match status" value="1"/>
</dbReference>
<dbReference type="GO" id="GO:0002100">
    <property type="term" value="P:tRNA wobble adenosine to inosine editing"/>
    <property type="evidence" value="ECO:0007669"/>
    <property type="project" value="InterPro"/>
</dbReference>
<proteinExistence type="predicted"/>
<dbReference type="AlphaFoldDB" id="A0A0A9YP48"/>
<dbReference type="Gene3D" id="3.40.140.10">
    <property type="entry name" value="Cytidine Deaminase, domain 2"/>
    <property type="match status" value="1"/>
</dbReference>
<evidence type="ECO:0000259" key="2">
    <source>
        <dbReference type="PROSITE" id="PS51747"/>
    </source>
</evidence>
<reference evidence="3" key="2">
    <citation type="submission" date="2014-07" db="EMBL/GenBank/DDBJ databases">
        <authorList>
            <person name="Hull J."/>
        </authorList>
    </citation>
    <scope>NUCLEOTIDE SEQUENCE</scope>
</reference>
<dbReference type="PANTHER" id="PTHR11079:SF149">
    <property type="entry name" value="TRNA-SPECIFIC ADENOSINE DEAMINASE 2"/>
    <property type="match status" value="1"/>
</dbReference>
<dbReference type="SUPFAM" id="SSF53927">
    <property type="entry name" value="Cytidine deaminase-like"/>
    <property type="match status" value="1"/>
</dbReference>
<dbReference type="EMBL" id="GBHO01008787">
    <property type="protein sequence ID" value="JAG34817.1"/>
    <property type="molecule type" value="Transcribed_RNA"/>
</dbReference>
<dbReference type="Pfam" id="PF00383">
    <property type="entry name" value="dCMP_cyt_deam_1"/>
    <property type="match status" value="1"/>
</dbReference>
<dbReference type="GO" id="GO:0052717">
    <property type="term" value="F:tRNA-specific adenosine-34 deaminase activity"/>
    <property type="evidence" value="ECO:0007669"/>
    <property type="project" value="UniProtKB-EC"/>
</dbReference>
<feature type="domain" description="CMP/dCMP-type deaminase" evidence="2">
    <location>
        <begin position="1"/>
        <end position="55"/>
    </location>
</feature>
<gene>
    <name evidence="3" type="primary">DEADC1</name>
    <name evidence="3" type="ORF">CM83_5419</name>
</gene>